<comment type="similarity">
    <text evidence="1">Belongs to the N-acetylmuramoyl-L-alanine amidase 2 family.</text>
</comment>
<dbReference type="PANTHER" id="PTHR11022:SF41">
    <property type="entry name" value="PEPTIDOGLYCAN-RECOGNITION PROTEIN LC-RELATED"/>
    <property type="match status" value="1"/>
</dbReference>
<dbReference type="Pfam" id="PF01839">
    <property type="entry name" value="FG-GAP"/>
    <property type="match status" value="1"/>
</dbReference>
<dbReference type="Pfam" id="PF01510">
    <property type="entry name" value="Amidase_2"/>
    <property type="match status" value="1"/>
</dbReference>
<dbReference type="RefSeq" id="WP_091755256.1">
    <property type="nucleotide sequence ID" value="NZ_FOHB01000001.1"/>
</dbReference>
<dbReference type="PANTHER" id="PTHR11022">
    <property type="entry name" value="PEPTIDOGLYCAN RECOGNITION PROTEIN"/>
    <property type="match status" value="1"/>
</dbReference>
<dbReference type="Gene3D" id="2.115.10.10">
    <property type="entry name" value="Tachylectin 2"/>
    <property type="match status" value="1"/>
</dbReference>
<feature type="region of interest" description="Disordered" evidence="3">
    <location>
        <begin position="489"/>
        <end position="519"/>
    </location>
</feature>
<dbReference type="SUPFAM" id="SSF55846">
    <property type="entry name" value="N-acetylmuramoyl-L-alanine amidase-like"/>
    <property type="match status" value="1"/>
</dbReference>
<dbReference type="GO" id="GO:0009253">
    <property type="term" value="P:peptidoglycan catabolic process"/>
    <property type="evidence" value="ECO:0007669"/>
    <property type="project" value="InterPro"/>
</dbReference>
<dbReference type="AlphaFoldDB" id="A0A1H9QJQ2"/>
<feature type="chain" id="PRO_5011537347" evidence="4">
    <location>
        <begin position="26"/>
        <end position="766"/>
    </location>
</feature>
<evidence type="ECO:0000256" key="3">
    <source>
        <dbReference type="SAM" id="MobiDB-lite"/>
    </source>
</evidence>
<evidence type="ECO:0000259" key="6">
    <source>
        <dbReference type="SMART" id="SM00701"/>
    </source>
</evidence>
<feature type="signal peptide" evidence="4">
    <location>
        <begin position="1"/>
        <end position="25"/>
    </location>
</feature>
<dbReference type="GO" id="GO:0008745">
    <property type="term" value="F:N-acetylmuramoyl-L-alanine amidase activity"/>
    <property type="evidence" value="ECO:0007669"/>
    <property type="project" value="InterPro"/>
</dbReference>
<dbReference type="InterPro" id="IPR036505">
    <property type="entry name" value="Amidase/PGRP_sf"/>
</dbReference>
<dbReference type="EMBL" id="FOHB01000001">
    <property type="protein sequence ID" value="SER59993.1"/>
    <property type="molecule type" value="Genomic_DNA"/>
</dbReference>
<dbReference type="InterPro" id="IPR036366">
    <property type="entry name" value="PGBDSf"/>
</dbReference>
<dbReference type="InterPro" id="IPR015510">
    <property type="entry name" value="PGRP"/>
</dbReference>
<accession>A0A1H9QJQ2</accession>
<feature type="compositionally biased region" description="Low complexity" evidence="3">
    <location>
        <begin position="489"/>
        <end position="508"/>
    </location>
</feature>
<dbReference type="Pfam" id="PF01471">
    <property type="entry name" value="PG_binding_1"/>
    <property type="match status" value="1"/>
</dbReference>
<gene>
    <name evidence="7" type="ORF">SAMN05216199_0629</name>
</gene>
<feature type="region of interest" description="Disordered" evidence="3">
    <location>
        <begin position="116"/>
        <end position="146"/>
    </location>
</feature>
<evidence type="ECO:0000313" key="7">
    <source>
        <dbReference type="EMBL" id="SER59993.1"/>
    </source>
</evidence>
<dbReference type="SMART" id="SM00701">
    <property type="entry name" value="PGRP"/>
    <property type="match status" value="1"/>
</dbReference>
<keyword evidence="8" id="KW-1185">Reference proteome</keyword>
<dbReference type="Proteomes" id="UP000199019">
    <property type="component" value="Unassembled WGS sequence"/>
</dbReference>
<evidence type="ECO:0000256" key="1">
    <source>
        <dbReference type="ARBA" id="ARBA00007553"/>
    </source>
</evidence>
<dbReference type="InterPro" id="IPR002477">
    <property type="entry name" value="Peptidoglycan-bd-like"/>
</dbReference>
<sequence>MRLLPAALAVALTPVFVALPTVSFASTDRPHPVAPKVTTTGVPAVAAAERAPSTGAPNTPAPKTAKVTTGRALSAASTPQTRPRFTVAGVSWARGSGLTATDIGVSVRVKEDSGWTGWEPLQASDDGPESGTGESKGARVGTNPLVTDGATGIQVRVETTGGRRLPDLQVTTIDPGRSAADDNLTAHQPAASASAAAVKPTIITRAQWGADESLRGAETYNSTVKAIVIHHTASSNDYTASTAAAQIRGIYAYDTRGLGWTDIAYNFLVDKFGRIYEGRAGSITGAVRGAHAMGFNTDTMGVAALGNYETASAPAVMVDSLAKVAGWKLSQYGVSPSATTRLTSAGGSGVKIAAGTTVTLPTVNAHQNTSYTLCPGKYLYPQMGTIRTKAASYAAYSSTTGPAPVATSRLFAAYGSLILTTGSRGYAVRDLQLELNRRGFSVGTADGDFGPATLAGVQKFQRAAQLAVTGKIAANDWRALSGLSYTKVTTTPTTTPTTPTTPTTTTTPAAVPGLDGDGRGDAMGRTGLGDLYWYPGRVGTFAAPVKIGPGWNTYRFVISPGDLTGDRRADVLGVTSTGDAWLYKGTGTGRLLSRVLVARGWSAYTDLLTPGDWTGDRKPDVLARKANGELWLLTGNGTGGFSGARRIGTGWQMYAQMITPGDVTGDGKVDLMGRTPAGALWLYRGTGTTAGTAIGYERGTVISTGWQGFNTVFSTGDVTGDGRADLVARNPFNANYVYAGTGKGTFAGAKRITAPWGDTTRIFGVR</sequence>
<name>A0A1H9QJQ2_9MICO</name>
<dbReference type="STRING" id="587636.SAMN05216199_0629"/>
<evidence type="ECO:0000313" key="8">
    <source>
        <dbReference type="Proteomes" id="UP000199019"/>
    </source>
</evidence>
<dbReference type="CDD" id="cd06583">
    <property type="entry name" value="PGRP"/>
    <property type="match status" value="1"/>
</dbReference>
<feature type="domain" description="N-acetylmuramoyl-L-alanine amidase" evidence="5">
    <location>
        <begin position="212"/>
        <end position="376"/>
    </location>
</feature>
<dbReference type="InterPro" id="IPR036365">
    <property type="entry name" value="PGBD-like_sf"/>
</dbReference>
<dbReference type="Gene3D" id="1.10.101.10">
    <property type="entry name" value="PGBD-like superfamily/PGBD"/>
    <property type="match status" value="1"/>
</dbReference>
<protein>
    <submittedName>
        <fullName evidence="7">FG-GAP repeat-containing protein</fullName>
    </submittedName>
</protein>
<dbReference type="Gene3D" id="3.40.80.10">
    <property type="entry name" value="Peptidoglycan recognition protein-like"/>
    <property type="match status" value="1"/>
</dbReference>
<dbReference type="InterPro" id="IPR013517">
    <property type="entry name" value="FG-GAP"/>
</dbReference>
<evidence type="ECO:0000256" key="2">
    <source>
        <dbReference type="ARBA" id="ARBA00022729"/>
    </source>
</evidence>
<proteinExistence type="inferred from homology"/>
<dbReference type="SUPFAM" id="SSF69318">
    <property type="entry name" value="Integrin alpha N-terminal domain"/>
    <property type="match status" value="1"/>
</dbReference>
<dbReference type="OrthoDB" id="514320at2"/>
<dbReference type="InterPro" id="IPR028994">
    <property type="entry name" value="Integrin_alpha_N"/>
</dbReference>
<dbReference type="InterPro" id="IPR002502">
    <property type="entry name" value="Amidase_domain"/>
</dbReference>
<feature type="domain" description="Peptidoglycan recognition protein family" evidence="6">
    <location>
        <begin position="200"/>
        <end position="347"/>
    </location>
</feature>
<keyword evidence="2 4" id="KW-0732">Signal</keyword>
<dbReference type="InterPro" id="IPR006619">
    <property type="entry name" value="PGRP_domain_met/bac"/>
</dbReference>
<dbReference type="SMART" id="SM00644">
    <property type="entry name" value="Ami_2"/>
    <property type="match status" value="1"/>
</dbReference>
<dbReference type="GO" id="GO:0008270">
    <property type="term" value="F:zinc ion binding"/>
    <property type="evidence" value="ECO:0007669"/>
    <property type="project" value="InterPro"/>
</dbReference>
<dbReference type="Pfam" id="PF13517">
    <property type="entry name" value="FG-GAP_3"/>
    <property type="match status" value="1"/>
</dbReference>
<dbReference type="SUPFAM" id="SSF47090">
    <property type="entry name" value="PGBD-like"/>
    <property type="match status" value="1"/>
</dbReference>
<organism evidence="7 8">
    <name type="scientific">Pedococcus cremeus</name>
    <dbReference type="NCBI Taxonomy" id="587636"/>
    <lineage>
        <taxon>Bacteria</taxon>
        <taxon>Bacillati</taxon>
        <taxon>Actinomycetota</taxon>
        <taxon>Actinomycetes</taxon>
        <taxon>Micrococcales</taxon>
        <taxon>Intrasporangiaceae</taxon>
        <taxon>Pedococcus</taxon>
    </lineage>
</organism>
<evidence type="ECO:0000259" key="5">
    <source>
        <dbReference type="SMART" id="SM00644"/>
    </source>
</evidence>
<reference evidence="8" key="1">
    <citation type="submission" date="2016-10" db="EMBL/GenBank/DDBJ databases">
        <authorList>
            <person name="Varghese N."/>
            <person name="Submissions S."/>
        </authorList>
    </citation>
    <scope>NUCLEOTIDE SEQUENCE [LARGE SCALE GENOMIC DNA]</scope>
    <source>
        <strain evidence="8">CGMCC 1.6963</strain>
    </source>
</reference>
<evidence type="ECO:0000256" key="4">
    <source>
        <dbReference type="SAM" id="SignalP"/>
    </source>
</evidence>